<dbReference type="EMBL" id="JAWJWF010000002">
    <property type="protein sequence ID" value="KAK6637792.1"/>
    <property type="molecule type" value="Genomic_DNA"/>
</dbReference>
<reference evidence="1 2" key="1">
    <citation type="submission" date="2023-09" db="EMBL/GenBank/DDBJ databases">
        <title>Genomes of two closely related lineages of the louse Polyplax serrata with different host specificities.</title>
        <authorList>
            <person name="Martinu J."/>
            <person name="Tarabai H."/>
            <person name="Stefka J."/>
            <person name="Hypsa V."/>
        </authorList>
    </citation>
    <scope>NUCLEOTIDE SEQUENCE [LARGE SCALE GENOMIC DNA]</scope>
    <source>
        <strain evidence="1">98ZLc_SE</strain>
    </source>
</reference>
<sequence>MFNKRTITPVSFASMERVARAMLLQMQDLFDSLKRKREEEEEEEEEEVVVVVA</sequence>
<name>A0ABR1BBN2_POLSC</name>
<organism evidence="1 2">
    <name type="scientific">Polyplax serrata</name>
    <name type="common">Common mouse louse</name>
    <dbReference type="NCBI Taxonomy" id="468196"/>
    <lineage>
        <taxon>Eukaryota</taxon>
        <taxon>Metazoa</taxon>
        <taxon>Ecdysozoa</taxon>
        <taxon>Arthropoda</taxon>
        <taxon>Hexapoda</taxon>
        <taxon>Insecta</taxon>
        <taxon>Pterygota</taxon>
        <taxon>Neoptera</taxon>
        <taxon>Paraneoptera</taxon>
        <taxon>Psocodea</taxon>
        <taxon>Troctomorpha</taxon>
        <taxon>Phthiraptera</taxon>
        <taxon>Anoplura</taxon>
        <taxon>Polyplacidae</taxon>
        <taxon>Polyplax</taxon>
    </lineage>
</organism>
<evidence type="ECO:0000313" key="2">
    <source>
        <dbReference type="Proteomes" id="UP001359485"/>
    </source>
</evidence>
<keyword evidence="2" id="KW-1185">Reference proteome</keyword>
<evidence type="ECO:0000313" key="1">
    <source>
        <dbReference type="EMBL" id="KAK6637792.1"/>
    </source>
</evidence>
<gene>
    <name evidence="1" type="ORF">RUM44_008214</name>
</gene>
<comment type="caution">
    <text evidence="1">The sequence shown here is derived from an EMBL/GenBank/DDBJ whole genome shotgun (WGS) entry which is preliminary data.</text>
</comment>
<dbReference type="Proteomes" id="UP001359485">
    <property type="component" value="Unassembled WGS sequence"/>
</dbReference>
<accession>A0ABR1BBN2</accession>
<protein>
    <submittedName>
        <fullName evidence="1">Uncharacterized protein</fullName>
    </submittedName>
</protein>
<proteinExistence type="predicted"/>